<dbReference type="AlphaFoldDB" id="A0A843VWP9"/>
<evidence type="ECO:0000256" key="1">
    <source>
        <dbReference type="SAM" id="Phobius"/>
    </source>
</evidence>
<name>A0A843VWP9_COLES</name>
<keyword evidence="1" id="KW-0472">Membrane</keyword>
<comment type="caution">
    <text evidence="2">The sequence shown here is derived from an EMBL/GenBank/DDBJ whole genome shotgun (WGS) entry which is preliminary data.</text>
</comment>
<proteinExistence type="predicted"/>
<keyword evidence="3" id="KW-1185">Reference proteome</keyword>
<dbReference type="EMBL" id="NMUH01003027">
    <property type="protein sequence ID" value="MQM03403.1"/>
    <property type="molecule type" value="Genomic_DNA"/>
</dbReference>
<gene>
    <name evidence="2" type="ORF">Taro_036185</name>
</gene>
<dbReference type="Proteomes" id="UP000652761">
    <property type="component" value="Unassembled WGS sequence"/>
</dbReference>
<evidence type="ECO:0000313" key="2">
    <source>
        <dbReference type="EMBL" id="MQM03403.1"/>
    </source>
</evidence>
<accession>A0A843VWP9</accession>
<feature type="transmembrane region" description="Helical" evidence="1">
    <location>
        <begin position="36"/>
        <end position="59"/>
    </location>
</feature>
<evidence type="ECO:0000313" key="3">
    <source>
        <dbReference type="Proteomes" id="UP000652761"/>
    </source>
</evidence>
<keyword evidence="1" id="KW-1133">Transmembrane helix</keyword>
<sequence>MRAAAADQAGNDGLEGGIRGKLLGVRCKSRFYRGKILTAIDVAVSPSLAAVDIAIYPLASL</sequence>
<organism evidence="2 3">
    <name type="scientific">Colocasia esculenta</name>
    <name type="common">Wild taro</name>
    <name type="synonym">Arum esculentum</name>
    <dbReference type="NCBI Taxonomy" id="4460"/>
    <lineage>
        <taxon>Eukaryota</taxon>
        <taxon>Viridiplantae</taxon>
        <taxon>Streptophyta</taxon>
        <taxon>Embryophyta</taxon>
        <taxon>Tracheophyta</taxon>
        <taxon>Spermatophyta</taxon>
        <taxon>Magnoliopsida</taxon>
        <taxon>Liliopsida</taxon>
        <taxon>Araceae</taxon>
        <taxon>Aroideae</taxon>
        <taxon>Colocasieae</taxon>
        <taxon>Colocasia</taxon>
    </lineage>
</organism>
<keyword evidence="1" id="KW-0812">Transmembrane</keyword>
<reference evidence="2" key="1">
    <citation type="submission" date="2017-07" db="EMBL/GenBank/DDBJ databases">
        <title>Taro Niue Genome Assembly and Annotation.</title>
        <authorList>
            <person name="Atibalentja N."/>
            <person name="Keating K."/>
            <person name="Fields C.J."/>
        </authorList>
    </citation>
    <scope>NUCLEOTIDE SEQUENCE</scope>
    <source>
        <strain evidence="2">Niue_2</strain>
        <tissue evidence="2">Leaf</tissue>
    </source>
</reference>
<protein>
    <submittedName>
        <fullName evidence="2">Uncharacterized protein</fullName>
    </submittedName>
</protein>